<dbReference type="AlphaFoldDB" id="A0A1I2F3V2"/>
<accession>A0A1I2F3V2</accession>
<protein>
    <submittedName>
        <fullName evidence="1">Uncharacterized protein</fullName>
    </submittedName>
</protein>
<reference evidence="2" key="1">
    <citation type="submission" date="2016-10" db="EMBL/GenBank/DDBJ databases">
        <authorList>
            <person name="Varghese N."/>
            <person name="Submissions S."/>
        </authorList>
    </citation>
    <scope>NUCLEOTIDE SEQUENCE [LARGE SCALE GENOMIC DNA]</scope>
    <source>
        <strain evidence="2">DSM 19083</strain>
    </source>
</reference>
<evidence type="ECO:0000313" key="2">
    <source>
        <dbReference type="Proteomes" id="UP000198520"/>
    </source>
</evidence>
<name>A0A1I2F3V2_9MICO</name>
<keyword evidence="2" id="KW-1185">Reference proteome</keyword>
<dbReference type="RefSeq" id="WP_177191287.1">
    <property type="nucleotide sequence ID" value="NZ_BNAN01000002.1"/>
</dbReference>
<sequence length="316" mass="31967">MTATAHESAGTPAAAGRATDRAALARAALRAAELRTGARRVEMTTAPAPAEALVTRGAAPAVVVQGAQVESAAPAAEIAARTAERTERALPLGARTVERPPLEVPAPLRPLLPEGLPRGAVAQVTGSTALVLALLAETSTQGAWAAIVGDPAVGVLAAAEMGVDLERLALVPRPGSQAPLVVAALVDGMDVVVIGPDVALLDSDRRALAARARDRGTVILSTTVWSGARLGLNVSGVRWRGLGVGTGRLRSRELLVERVGRGVGAQRAHLEITLPFSAAPEAPAVAPAATTSTEPALAAARPTAPAQPVLPLRLVG</sequence>
<proteinExistence type="predicted"/>
<dbReference type="STRING" id="285351.SAMN04488035_1072"/>
<dbReference type="Proteomes" id="UP000198520">
    <property type="component" value="Unassembled WGS sequence"/>
</dbReference>
<dbReference type="EMBL" id="FONZ01000002">
    <property type="protein sequence ID" value="SFE99191.1"/>
    <property type="molecule type" value="Genomic_DNA"/>
</dbReference>
<organism evidence="1 2">
    <name type="scientific">Flavimobilis marinus</name>
    <dbReference type="NCBI Taxonomy" id="285351"/>
    <lineage>
        <taxon>Bacteria</taxon>
        <taxon>Bacillati</taxon>
        <taxon>Actinomycetota</taxon>
        <taxon>Actinomycetes</taxon>
        <taxon>Micrococcales</taxon>
        <taxon>Jonesiaceae</taxon>
        <taxon>Flavimobilis</taxon>
    </lineage>
</organism>
<gene>
    <name evidence="1" type="ORF">SAMN04488035_1072</name>
</gene>
<evidence type="ECO:0000313" key="1">
    <source>
        <dbReference type="EMBL" id="SFE99191.1"/>
    </source>
</evidence>